<feature type="transmembrane region" description="Helical" evidence="1">
    <location>
        <begin position="279"/>
        <end position="299"/>
    </location>
</feature>
<feature type="transmembrane region" description="Helical" evidence="1">
    <location>
        <begin position="320"/>
        <end position="341"/>
    </location>
</feature>
<accession>A0A0K1W2A9</accession>
<keyword evidence="1" id="KW-0472">Membrane</keyword>
<dbReference type="STRING" id="216942.SLITO_v1c06030"/>
<feature type="transmembrane region" description="Helical" evidence="1">
    <location>
        <begin position="389"/>
        <end position="412"/>
    </location>
</feature>
<feature type="transmembrane region" description="Helical" evidence="1">
    <location>
        <begin position="185"/>
        <end position="206"/>
    </location>
</feature>
<dbReference type="Proteomes" id="UP000067476">
    <property type="component" value="Chromosome"/>
</dbReference>
<sequence length="486" mass="54680">MDDETKNIDITYQQNVIQEINNIFEISNKYEIFVKTINNIRKKINSDFKSKLINSETRKDSLKVLKATFKNQNTKFKETINNNLINANDKYDDFVKNYNHNKNIYKRMLSIKNMKLIGVIMIPSLMLLALLVSYLAVNKVDLTSKNGIIAFSISMTILAIDLFFFGFLLLFSAKKFVLDTHNKSYVSGGIGFTASFFDTLGVGAFATSAGLLKVTKYIKDDKKLPGTLNVGMAIPNLFSGVLFMTSVKVDLITLLSFVLSAIIGSLIGSSIVNKISKKLIALIMGVVLAITSILMLLTVKGIEVFPSGTKIGVSDVWWELLIGCIAFLFLGIMMSFGVGLYAPAMAVISFLGINFLVVFPIMTCSAGLTMHINAYKFYKKNNYMPKTSFFMSIGGLIGILISYTFVFYFLITLLEVDKNIITDVFKWLSVFVIMYSSYTLLKSYLKQRKITLKQSFINIDKINYVDFSIFLDSFINDNFLNTNNKI</sequence>
<gene>
    <name evidence="2" type="ORF">SLITO_v1c06030</name>
</gene>
<reference evidence="2 3" key="1">
    <citation type="journal article" date="2015" name="Genome Announc.">
        <title>Complete Genome Sequence of Spiroplasma litorale TN-1T (DSM 21781), a Bacterium Isolated from a Green-Eyed Horsefly (Tabanus nigrovittatus).</title>
        <authorList>
            <person name="Lo W.S."/>
            <person name="Lai Y.C."/>
            <person name="Lien Y.W."/>
            <person name="Wang T.H."/>
            <person name="Kuo C.H."/>
        </authorList>
    </citation>
    <scope>NUCLEOTIDE SEQUENCE [LARGE SCALE GENOMIC DNA]</scope>
    <source>
        <strain evidence="2 3">TN-1</strain>
    </source>
</reference>
<dbReference type="PANTHER" id="PTHR43483:SF3">
    <property type="entry name" value="MEMBRANE TRANSPORTER PROTEIN HI_0806-RELATED"/>
    <property type="match status" value="1"/>
</dbReference>
<keyword evidence="1" id="KW-1133">Transmembrane helix</keyword>
<feature type="transmembrane region" description="Helical" evidence="1">
    <location>
        <begin position="116"/>
        <end position="136"/>
    </location>
</feature>
<keyword evidence="3" id="KW-1185">Reference proteome</keyword>
<evidence type="ECO:0000313" key="2">
    <source>
        <dbReference type="EMBL" id="AKX34237.1"/>
    </source>
</evidence>
<evidence type="ECO:0000256" key="1">
    <source>
        <dbReference type="SAM" id="Phobius"/>
    </source>
</evidence>
<dbReference type="PATRIC" id="fig|216942.3.peg.610"/>
<dbReference type="AlphaFoldDB" id="A0A0K1W2A9"/>
<dbReference type="OrthoDB" id="357960at2"/>
<dbReference type="EMBL" id="CP012357">
    <property type="protein sequence ID" value="AKX34237.1"/>
    <property type="molecule type" value="Genomic_DNA"/>
</dbReference>
<feature type="transmembrane region" description="Helical" evidence="1">
    <location>
        <begin position="424"/>
        <end position="445"/>
    </location>
</feature>
<feature type="transmembrane region" description="Helical" evidence="1">
    <location>
        <begin position="148"/>
        <end position="173"/>
    </location>
</feature>
<evidence type="ECO:0000313" key="3">
    <source>
        <dbReference type="Proteomes" id="UP000067476"/>
    </source>
</evidence>
<proteinExistence type="predicted"/>
<dbReference type="KEGG" id="sll:SLITO_v1c06030"/>
<keyword evidence="1" id="KW-0812">Transmembrane</keyword>
<dbReference type="PANTHER" id="PTHR43483">
    <property type="entry name" value="MEMBRANE TRANSPORTER PROTEIN HI_0806-RELATED"/>
    <property type="match status" value="1"/>
</dbReference>
<dbReference type="RefSeq" id="WP_075058335.1">
    <property type="nucleotide sequence ID" value="NZ_CP012357.1"/>
</dbReference>
<name>A0A0K1W2A9_9MOLU</name>
<organism evidence="2 3">
    <name type="scientific">Spiroplasma litorale</name>
    <dbReference type="NCBI Taxonomy" id="216942"/>
    <lineage>
        <taxon>Bacteria</taxon>
        <taxon>Bacillati</taxon>
        <taxon>Mycoplasmatota</taxon>
        <taxon>Mollicutes</taxon>
        <taxon>Entomoplasmatales</taxon>
        <taxon>Spiroplasmataceae</taxon>
        <taxon>Spiroplasma</taxon>
    </lineage>
</organism>
<protein>
    <submittedName>
        <fullName evidence="2">Uncharacterized protein</fullName>
    </submittedName>
</protein>
<feature type="transmembrane region" description="Helical" evidence="1">
    <location>
        <begin position="226"/>
        <end position="244"/>
    </location>
</feature>
<feature type="transmembrane region" description="Helical" evidence="1">
    <location>
        <begin position="251"/>
        <end position="273"/>
    </location>
</feature>
<feature type="transmembrane region" description="Helical" evidence="1">
    <location>
        <begin position="347"/>
        <end position="368"/>
    </location>
</feature>